<dbReference type="GO" id="GO:0003690">
    <property type="term" value="F:double-stranded DNA binding"/>
    <property type="evidence" value="ECO:0007669"/>
    <property type="project" value="TreeGrafter"/>
</dbReference>
<dbReference type="AlphaFoldDB" id="A0A0H5R7P1"/>
<comment type="similarity">
    <text evidence="2">Belongs to the RecA family. DMC1 subfamily.</text>
</comment>
<organism evidence="12">
    <name type="scientific">Spongospora subterranea</name>
    <dbReference type="NCBI Taxonomy" id="70186"/>
    <lineage>
        <taxon>Eukaryota</taxon>
        <taxon>Sar</taxon>
        <taxon>Rhizaria</taxon>
        <taxon>Endomyxa</taxon>
        <taxon>Phytomyxea</taxon>
        <taxon>Plasmodiophorida</taxon>
        <taxon>Plasmodiophoridae</taxon>
        <taxon>Spongospora</taxon>
    </lineage>
</organism>
<dbReference type="GO" id="GO:0000730">
    <property type="term" value="P:DNA recombinase assembly"/>
    <property type="evidence" value="ECO:0007669"/>
    <property type="project" value="TreeGrafter"/>
</dbReference>
<dbReference type="GO" id="GO:0003697">
    <property type="term" value="F:single-stranded DNA binding"/>
    <property type="evidence" value="ECO:0007669"/>
    <property type="project" value="TreeGrafter"/>
</dbReference>
<dbReference type="Gene3D" id="1.10.150.20">
    <property type="entry name" value="5' to 3' exonuclease, C-terminal subdomain"/>
    <property type="match status" value="1"/>
</dbReference>
<evidence type="ECO:0000256" key="7">
    <source>
        <dbReference type="ARBA" id="ARBA00023254"/>
    </source>
</evidence>
<dbReference type="SMART" id="SM00382">
    <property type="entry name" value="AAA"/>
    <property type="match status" value="1"/>
</dbReference>
<protein>
    <submittedName>
        <fullName evidence="12">Uncharacterized protein</fullName>
    </submittedName>
</protein>
<dbReference type="PIRSF" id="PIRSF005856">
    <property type="entry name" value="Rad51"/>
    <property type="match status" value="1"/>
</dbReference>
<comment type="subcellular location">
    <subcellularLocation>
        <location evidence="1">Nucleus</location>
    </subcellularLocation>
</comment>
<accession>A0A0H5R7P1</accession>
<evidence type="ECO:0000256" key="3">
    <source>
        <dbReference type="ARBA" id="ARBA00022741"/>
    </source>
</evidence>
<dbReference type="InterPro" id="IPR027417">
    <property type="entry name" value="P-loop_NTPase"/>
</dbReference>
<dbReference type="PROSITE" id="PS50163">
    <property type="entry name" value="RECA_3"/>
    <property type="match status" value="1"/>
</dbReference>
<dbReference type="PROSITE" id="PS50162">
    <property type="entry name" value="RECA_2"/>
    <property type="match status" value="1"/>
</dbReference>
<evidence type="ECO:0000256" key="1">
    <source>
        <dbReference type="ARBA" id="ARBA00004123"/>
    </source>
</evidence>
<dbReference type="NCBIfam" id="NF003301">
    <property type="entry name" value="PRK04301.1"/>
    <property type="match status" value="1"/>
</dbReference>
<dbReference type="EMBL" id="HACM01009743">
    <property type="protein sequence ID" value="CRZ10185.1"/>
    <property type="molecule type" value="Transcribed_RNA"/>
</dbReference>
<dbReference type="InterPro" id="IPR016467">
    <property type="entry name" value="DNA_recomb/repair_RecA-like"/>
</dbReference>
<reference evidence="12" key="1">
    <citation type="submission" date="2015-04" db="EMBL/GenBank/DDBJ databases">
        <title>The genome sequence of the plant pathogenic Rhizarian Plasmodiophora brassicae reveals insights in its biotrophic life cycle and the origin of chitin synthesis.</title>
        <authorList>
            <person name="Schwelm A."/>
            <person name="Fogelqvist J."/>
            <person name="Knaust A."/>
            <person name="Julke S."/>
            <person name="Lilja T."/>
            <person name="Dhandapani V."/>
            <person name="Bonilla-Rosso G."/>
            <person name="Karlsson M."/>
            <person name="Shevchenko A."/>
            <person name="Choi S.R."/>
            <person name="Kim H.G."/>
            <person name="Park J.Y."/>
            <person name="Lim Y.P."/>
            <person name="Ludwig-Muller J."/>
            <person name="Dixelius C."/>
        </authorList>
    </citation>
    <scope>NUCLEOTIDE SEQUENCE</scope>
    <source>
        <tissue evidence="12">Potato root galls</tissue>
    </source>
</reference>
<dbReference type="GO" id="GO:0000794">
    <property type="term" value="C:condensed nuclear chromosome"/>
    <property type="evidence" value="ECO:0007669"/>
    <property type="project" value="TreeGrafter"/>
</dbReference>
<dbReference type="GO" id="GO:0006312">
    <property type="term" value="P:mitotic recombination"/>
    <property type="evidence" value="ECO:0007669"/>
    <property type="project" value="TreeGrafter"/>
</dbReference>
<sequence length="340" mass="37231">MSFMEQEPELECEDAEERPTEVLVEELQKMGINVADIKKLREASLTTVSSILMTTRKDLGNIKGFSEAKVQKLIDSAIKLMPSFGGFQTGSECLIQRRDIRKLSTGCTALNDILGGGIESMSITEVFGEFRTGKTMLCHTVAVTAQLSISNGGGSGKVVFVDTEGTFRPGRIQAIADRLGLDRDEVLENILVARVYTTDAQIEVLKGIAMKMSEDHFALVVVDSAMALFRVDFSGRGQLSERQQKLGTFMSQLRKLADQFNVAILITNQVMSDPSGAMTFVADPKKPVGGHVMAHASTTRLYLRKGRGDQRICKIYDSPDFPEVEAIYQLTEGGISDATD</sequence>
<name>A0A0H5R7P1_9EUKA</name>
<keyword evidence="3 9" id="KW-0547">Nucleotide-binding</keyword>
<proteinExistence type="inferred from homology"/>
<feature type="domain" description="RecA family profile 1" evidence="10">
    <location>
        <begin position="99"/>
        <end position="270"/>
    </location>
</feature>
<dbReference type="SUPFAM" id="SSF47794">
    <property type="entry name" value="Rad51 N-terminal domain-like"/>
    <property type="match status" value="1"/>
</dbReference>
<keyword evidence="4 9" id="KW-0067">ATP-binding</keyword>
<keyword evidence="8" id="KW-0131">Cell cycle</keyword>
<feature type="domain" description="RecA family profile 2" evidence="11">
    <location>
        <begin position="277"/>
        <end position="340"/>
    </location>
</feature>
<evidence type="ECO:0000256" key="6">
    <source>
        <dbReference type="ARBA" id="ARBA00023242"/>
    </source>
</evidence>
<dbReference type="GO" id="GO:0005524">
    <property type="term" value="F:ATP binding"/>
    <property type="evidence" value="ECO:0007669"/>
    <property type="project" value="UniProtKB-KW"/>
</dbReference>
<evidence type="ECO:0000256" key="9">
    <source>
        <dbReference type="RuleBase" id="RU003422"/>
    </source>
</evidence>
<dbReference type="GO" id="GO:0070192">
    <property type="term" value="P:chromosome organization involved in meiotic cell cycle"/>
    <property type="evidence" value="ECO:0007669"/>
    <property type="project" value="TreeGrafter"/>
</dbReference>
<dbReference type="InterPro" id="IPR020587">
    <property type="entry name" value="RecA_monomer-monomer_interface"/>
</dbReference>
<dbReference type="InterPro" id="IPR003593">
    <property type="entry name" value="AAA+_ATPase"/>
</dbReference>
<dbReference type="FunFam" id="3.40.50.300:FF:000239">
    <property type="entry name" value="Meiotic recombination protein DMC1"/>
    <property type="match status" value="1"/>
</dbReference>
<dbReference type="Pfam" id="PF08423">
    <property type="entry name" value="Rad51"/>
    <property type="match status" value="1"/>
</dbReference>
<dbReference type="NCBIfam" id="TIGR02238">
    <property type="entry name" value="recomb_DMC1"/>
    <property type="match status" value="1"/>
</dbReference>
<dbReference type="Gene3D" id="3.40.50.300">
    <property type="entry name" value="P-loop containing nucleotide triphosphate hydrolases"/>
    <property type="match status" value="1"/>
</dbReference>
<dbReference type="GO" id="GO:0140664">
    <property type="term" value="F:ATP-dependent DNA damage sensor activity"/>
    <property type="evidence" value="ECO:0007669"/>
    <property type="project" value="InterPro"/>
</dbReference>
<dbReference type="GO" id="GO:0042148">
    <property type="term" value="P:DNA strand invasion"/>
    <property type="evidence" value="ECO:0007669"/>
    <property type="project" value="TreeGrafter"/>
</dbReference>
<evidence type="ECO:0000259" key="10">
    <source>
        <dbReference type="PROSITE" id="PS50162"/>
    </source>
</evidence>
<evidence type="ECO:0000256" key="5">
    <source>
        <dbReference type="ARBA" id="ARBA00023125"/>
    </source>
</evidence>
<evidence type="ECO:0000256" key="8">
    <source>
        <dbReference type="ARBA" id="ARBA00023306"/>
    </source>
</evidence>
<dbReference type="PANTHER" id="PTHR22942:SF30">
    <property type="entry name" value="MEIOTIC RECOMBINATION PROTEIN DMC1_LIM15 HOMOLOG"/>
    <property type="match status" value="1"/>
</dbReference>
<evidence type="ECO:0000259" key="11">
    <source>
        <dbReference type="PROSITE" id="PS50163"/>
    </source>
</evidence>
<evidence type="ECO:0000313" key="12">
    <source>
        <dbReference type="EMBL" id="CRZ10185.1"/>
    </source>
</evidence>
<dbReference type="InterPro" id="IPR013632">
    <property type="entry name" value="Rad51_C"/>
</dbReference>
<keyword evidence="7" id="KW-0469">Meiosis</keyword>
<dbReference type="InterPro" id="IPR010995">
    <property type="entry name" value="DNA_repair_Rad51/TF_NusA_a-hlx"/>
</dbReference>
<dbReference type="InterPro" id="IPR011940">
    <property type="entry name" value="Dmc1"/>
</dbReference>
<keyword evidence="6" id="KW-0539">Nucleus</keyword>
<evidence type="ECO:0000256" key="2">
    <source>
        <dbReference type="ARBA" id="ARBA00008897"/>
    </source>
</evidence>
<dbReference type="SUPFAM" id="SSF52540">
    <property type="entry name" value="P-loop containing nucleoside triphosphate hydrolases"/>
    <property type="match status" value="1"/>
</dbReference>
<dbReference type="InterPro" id="IPR020588">
    <property type="entry name" value="RecA_ATP-bd"/>
</dbReference>
<evidence type="ECO:0000256" key="4">
    <source>
        <dbReference type="ARBA" id="ARBA00022840"/>
    </source>
</evidence>
<dbReference type="GO" id="GO:0007131">
    <property type="term" value="P:reciprocal meiotic recombination"/>
    <property type="evidence" value="ECO:0007669"/>
    <property type="project" value="InterPro"/>
</dbReference>
<dbReference type="GO" id="GO:0000150">
    <property type="term" value="F:DNA strand exchange activity"/>
    <property type="evidence" value="ECO:0007669"/>
    <property type="project" value="InterPro"/>
</dbReference>
<dbReference type="PANTHER" id="PTHR22942">
    <property type="entry name" value="RECA/RAD51/RADA DNA STRAND-PAIRING FAMILY MEMBER"/>
    <property type="match status" value="1"/>
</dbReference>
<keyword evidence="5" id="KW-0238">DNA-binding</keyword>